<keyword evidence="2" id="KW-1185">Reference proteome</keyword>
<dbReference type="AlphaFoldDB" id="A0A5C6M4E6"/>
<proteinExistence type="predicted"/>
<dbReference type="Proteomes" id="UP000321083">
    <property type="component" value="Unassembled WGS sequence"/>
</dbReference>
<accession>A0A5C6M4E6</accession>
<comment type="caution">
    <text evidence="1">The sequence shown here is derived from an EMBL/GenBank/DDBJ whole genome shotgun (WGS) entry which is preliminary data.</text>
</comment>
<organism evidence="1 2">
    <name type="scientific">Planctomyces bekefii</name>
    <dbReference type="NCBI Taxonomy" id="1653850"/>
    <lineage>
        <taxon>Bacteria</taxon>
        <taxon>Pseudomonadati</taxon>
        <taxon>Planctomycetota</taxon>
        <taxon>Planctomycetia</taxon>
        <taxon>Planctomycetales</taxon>
        <taxon>Planctomycetaceae</taxon>
        <taxon>Planctomyces</taxon>
    </lineage>
</organism>
<evidence type="ECO:0000313" key="2">
    <source>
        <dbReference type="Proteomes" id="UP000321083"/>
    </source>
</evidence>
<dbReference type="EMBL" id="SRHE01000468">
    <property type="protein sequence ID" value="TWW08882.1"/>
    <property type="molecule type" value="Genomic_DNA"/>
</dbReference>
<sequence length="27" mass="3100">MARSRFENLEVYQLSEKIAFLALGICP</sequence>
<protein>
    <submittedName>
        <fullName evidence="1">Uncharacterized protein</fullName>
    </submittedName>
</protein>
<reference evidence="1 2" key="2">
    <citation type="submission" date="2019-08" db="EMBL/GenBank/DDBJ databases">
        <authorList>
            <person name="Henke P."/>
        </authorList>
    </citation>
    <scope>NUCLEOTIDE SEQUENCE [LARGE SCALE GENOMIC DNA]</scope>
    <source>
        <strain evidence="1">Phe10_nw2017</strain>
    </source>
</reference>
<reference evidence="1 2" key="1">
    <citation type="submission" date="2019-08" db="EMBL/GenBank/DDBJ databases">
        <title>100 year-old enigma solved: identification of Planctomyces bekefii, the type genus and species of the phylum Planctomycetes.</title>
        <authorList>
            <person name="Svetlana D.N."/>
            <person name="Overmann J."/>
        </authorList>
    </citation>
    <scope>NUCLEOTIDE SEQUENCE [LARGE SCALE GENOMIC DNA]</scope>
    <source>
        <strain evidence="1">Phe10_nw2017</strain>
    </source>
</reference>
<feature type="non-terminal residue" evidence="1">
    <location>
        <position position="27"/>
    </location>
</feature>
<evidence type="ECO:0000313" key="1">
    <source>
        <dbReference type="EMBL" id="TWW08882.1"/>
    </source>
</evidence>
<name>A0A5C6M4E6_9PLAN</name>
<gene>
    <name evidence="1" type="ORF">E3A20_19860</name>
</gene>